<feature type="domain" description="RING-type" evidence="13">
    <location>
        <begin position="754"/>
        <end position="797"/>
    </location>
</feature>
<dbReference type="InterPro" id="IPR003137">
    <property type="entry name" value="PA_domain"/>
</dbReference>
<dbReference type="AlphaFoldDB" id="A0AAV9N314"/>
<dbReference type="GeneID" id="89974374"/>
<reference evidence="14 15" key="1">
    <citation type="submission" date="2023-08" db="EMBL/GenBank/DDBJ databases">
        <title>Black Yeasts Isolated from many extreme environments.</title>
        <authorList>
            <person name="Coleine C."/>
            <person name="Stajich J.E."/>
            <person name="Selbmann L."/>
        </authorList>
    </citation>
    <scope>NUCLEOTIDE SEQUENCE [LARGE SCALE GENOMIC DNA]</scope>
    <source>
        <strain evidence="14 15">CCFEE 5792</strain>
    </source>
</reference>
<keyword evidence="9 12" id="KW-0472">Membrane</keyword>
<evidence type="ECO:0000259" key="13">
    <source>
        <dbReference type="PROSITE" id="PS50089"/>
    </source>
</evidence>
<feature type="region of interest" description="Disordered" evidence="11">
    <location>
        <begin position="683"/>
        <end position="740"/>
    </location>
</feature>
<name>A0AAV9N314_9EURO</name>
<protein>
    <recommendedName>
        <fullName evidence="3">RING-type E3 ubiquitin transferase</fullName>
        <ecNumber evidence="3">2.3.2.27</ecNumber>
    </recommendedName>
</protein>
<evidence type="ECO:0000256" key="10">
    <source>
        <dbReference type="PROSITE-ProRule" id="PRU00175"/>
    </source>
</evidence>
<gene>
    <name evidence="14" type="ORF">LTR84_006202</name>
</gene>
<keyword evidence="4 12" id="KW-0812">Transmembrane</keyword>
<evidence type="ECO:0000256" key="6">
    <source>
        <dbReference type="ARBA" id="ARBA00022771"/>
    </source>
</evidence>
<comment type="caution">
    <text evidence="14">The sequence shown here is derived from an EMBL/GenBank/DDBJ whole genome shotgun (WGS) entry which is preliminary data.</text>
</comment>
<feature type="region of interest" description="Disordered" evidence="11">
    <location>
        <begin position="311"/>
        <end position="363"/>
    </location>
</feature>
<dbReference type="GO" id="GO:0061630">
    <property type="term" value="F:ubiquitin protein ligase activity"/>
    <property type="evidence" value="ECO:0007669"/>
    <property type="project" value="UniProtKB-EC"/>
</dbReference>
<dbReference type="Pfam" id="PF13639">
    <property type="entry name" value="zf-RING_2"/>
    <property type="match status" value="1"/>
</dbReference>
<feature type="region of interest" description="Disordered" evidence="11">
    <location>
        <begin position="145"/>
        <end position="222"/>
    </location>
</feature>
<feature type="compositionally biased region" description="Polar residues" evidence="11">
    <location>
        <begin position="336"/>
        <end position="356"/>
    </location>
</feature>
<evidence type="ECO:0000256" key="2">
    <source>
        <dbReference type="ARBA" id="ARBA00004167"/>
    </source>
</evidence>
<dbReference type="Gene3D" id="3.50.30.30">
    <property type="match status" value="1"/>
</dbReference>
<dbReference type="Gene3D" id="3.30.40.10">
    <property type="entry name" value="Zinc/RING finger domain, C3HC4 (zinc finger)"/>
    <property type="match status" value="1"/>
</dbReference>
<dbReference type="SUPFAM" id="SSF52025">
    <property type="entry name" value="PA domain"/>
    <property type="match status" value="1"/>
</dbReference>
<accession>A0AAV9N314</accession>
<dbReference type="RefSeq" id="XP_064703518.1">
    <property type="nucleotide sequence ID" value="XM_064849763.1"/>
</dbReference>
<dbReference type="PANTHER" id="PTHR47168:SF1">
    <property type="entry name" value="OS02G0798600 PROTEIN"/>
    <property type="match status" value="1"/>
</dbReference>
<evidence type="ECO:0000256" key="8">
    <source>
        <dbReference type="ARBA" id="ARBA00022989"/>
    </source>
</evidence>
<dbReference type="Pfam" id="PF02225">
    <property type="entry name" value="PA"/>
    <property type="match status" value="1"/>
</dbReference>
<dbReference type="EMBL" id="JAVRRD010000023">
    <property type="protein sequence ID" value="KAK5048012.1"/>
    <property type="molecule type" value="Genomic_DNA"/>
</dbReference>
<feature type="compositionally biased region" description="Basic and acidic residues" evidence="11">
    <location>
        <begin position="210"/>
        <end position="222"/>
    </location>
</feature>
<dbReference type="InterPro" id="IPR046450">
    <property type="entry name" value="PA_dom_sf"/>
</dbReference>
<evidence type="ECO:0000313" key="14">
    <source>
        <dbReference type="EMBL" id="KAK5048012.1"/>
    </source>
</evidence>
<dbReference type="PROSITE" id="PS50089">
    <property type="entry name" value="ZF_RING_2"/>
    <property type="match status" value="1"/>
</dbReference>
<proteinExistence type="predicted"/>
<dbReference type="PANTHER" id="PTHR47168">
    <property type="entry name" value="RING ZINC FINGER DOMAIN SUPERFAMILY PROTEIN-RELATED"/>
    <property type="match status" value="1"/>
</dbReference>
<dbReference type="InterPro" id="IPR001841">
    <property type="entry name" value="Znf_RING"/>
</dbReference>
<keyword evidence="6 10" id="KW-0863">Zinc-finger</keyword>
<keyword evidence="7" id="KW-0862">Zinc</keyword>
<keyword evidence="8 12" id="KW-1133">Transmembrane helix</keyword>
<evidence type="ECO:0000256" key="1">
    <source>
        <dbReference type="ARBA" id="ARBA00000900"/>
    </source>
</evidence>
<evidence type="ECO:0000256" key="12">
    <source>
        <dbReference type="SAM" id="Phobius"/>
    </source>
</evidence>
<feature type="compositionally biased region" description="Polar residues" evidence="11">
    <location>
        <begin position="485"/>
        <end position="497"/>
    </location>
</feature>
<feature type="region of interest" description="Disordered" evidence="11">
    <location>
        <begin position="812"/>
        <end position="880"/>
    </location>
</feature>
<dbReference type="GO" id="GO:0008270">
    <property type="term" value="F:zinc ion binding"/>
    <property type="evidence" value="ECO:0007669"/>
    <property type="project" value="UniProtKB-KW"/>
</dbReference>
<dbReference type="SUPFAM" id="SSF57850">
    <property type="entry name" value="RING/U-box"/>
    <property type="match status" value="1"/>
</dbReference>
<evidence type="ECO:0000256" key="9">
    <source>
        <dbReference type="ARBA" id="ARBA00023136"/>
    </source>
</evidence>
<evidence type="ECO:0000256" key="5">
    <source>
        <dbReference type="ARBA" id="ARBA00022723"/>
    </source>
</evidence>
<feature type="compositionally biased region" description="Polar residues" evidence="11">
    <location>
        <begin position="683"/>
        <end position="710"/>
    </location>
</feature>
<feature type="compositionally biased region" description="Polar residues" evidence="11">
    <location>
        <begin position="511"/>
        <end position="525"/>
    </location>
</feature>
<sequence>MRPFRFILLLAIFVALPIALTCWSLFTAVDSAADSFHAGYNTRSSRLRSLFSFSTPSSLFPPSAVISLTNDNSTFFLARPAAFGPSLPSRGLSGQLWVGKGFGDDALLREESIHVAGWELGCSDVPGWGESVHKHLQRLHPDYTKKKSSVVSRDLPASGHASDALQDDPDHLSDGSPEMDDGTDDYLHHPLQDSNPATPGSPGEPADVGQADKTKQSTHADIESLQESAAIAGKVVMLARGGCGFLEKVKWAQRRGGIALIVGDNERGAQLTIMYARGDTSNVTIPALFTSYTSAHLLSSLVPAEDKDDITIDGQKTSQPPTDKAPIPKPDDSKPIFTSTKTGTRQPTNVATSNAGGSREEDDTTWVKNILSAIGLSDNSPFTHGEDSRRPPSSGNIDWVLLEDWDDDRPADSLNKPQTTSVNNRGVPPTPSPRPKTSTSRRVEGDDFVIGVQDWRDADLVAPRPTPGSGETLGKPKNGKEAVTETANRVKPSSTPGATLEGGSITPGSGEYNQENSNQANSRPQRGNRPKGNPKSGKDDEQPRGQSSDGSWLDFFKSDEVDENDNKRRPTQDPEPSDHKTKGPSSRKSNDEVQLEGLWVTLTPTSVSTNPFFDTLLVLVVSPLVTLTVVYALLLLRSRIRRRRWRAPKSVVERLPVRTYHTMTTTSSTTSSQIAAPEAFSPTSPLLISTSQDVSRRPTNPNRTRSQTTIGVFPSASVDGGLSQTIPRSPSAEKTTSTSKYTKRKRYTGRQVECVVCLEEYVDGESQVMSLPCGHEFHADCITPWLVTRRRTCPICKGDVVRSLARANSARWEADTLPDEQTSDDVQTRAAQTTNDEPSAAIPIPVRPEEDRTDDDVEQGRDVETPLLGGSQTHQNDRHAQSLWRNIVSASVSRLSGDTLWRQTPVDRNR</sequence>
<evidence type="ECO:0000256" key="4">
    <source>
        <dbReference type="ARBA" id="ARBA00022692"/>
    </source>
</evidence>
<dbReference type="InterPro" id="IPR051653">
    <property type="entry name" value="E3_ligase_sorting_rcpt"/>
</dbReference>
<evidence type="ECO:0000256" key="3">
    <source>
        <dbReference type="ARBA" id="ARBA00012483"/>
    </source>
</evidence>
<evidence type="ECO:0000256" key="7">
    <source>
        <dbReference type="ARBA" id="ARBA00022833"/>
    </source>
</evidence>
<dbReference type="FunFam" id="3.30.40.10:FF:000364">
    <property type="entry name" value="Protease-associated PA domain protein"/>
    <property type="match status" value="1"/>
</dbReference>
<feature type="transmembrane region" description="Helical" evidence="12">
    <location>
        <begin position="616"/>
        <end position="636"/>
    </location>
</feature>
<evidence type="ECO:0000313" key="15">
    <source>
        <dbReference type="Proteomes" id="UP001358417"/>
    </source>
</evidence>
<dbReference type="Proteomes" id="UP001358417">
    <property type="component" value="Unassembled WGS sequence"/>
</dbReference>
<dbReference type="InterPro" id="IPR013083">
    <property type="entry name" value="Znf_RING/FYVE/PHD"/>
</dbReference>
<keyword evidence="5" id="KW-0479">Metal-binding</keyword>
<dbReference type="GO" id="GO:0016020">
    <property type="term" value="C:membrane"/>
    <property type="evidence" value="ECO:0007669"/>
    <property type="project" value="UniProtKB-SubCell"/>
</dbReference>
<organism evidence="14 15">
    <name type="scientific">Exophiala bonariae</name>
    <dbReference type="NCBI Taxonomy" id="1690606"/>
    <lineage>
        <taxon>Eukaryota</taxon>
        <taxon>Fungi</taxon>
        <taxon>Dikarya</taxon>
        <taxon>Ascomycota</taxon>
        <taxon>Pezizomycotina</taxon>
        <taxon>Eurotiomycetes</taxon>
        <taxon>Chaetothyriomycetidae</taxon>
        <taxon>Chaetothyriales</taxon>
        <taxon>Herpotrichiellaceae</taxon>
        <taxon>Exophiala</taxon>
    </lineage>
</organism>
<dbReference type="SMART" id="SM00184">
    <property type="entry name" value="RING"/>
    <property type="match status" value="1"/>
</dbReference>
<feature type="compositionally biased region" description="Basic and acidic residues" evidence="11">
    <location>
        <begin position="556"/>
        <end position="581"/>
    </location>
</feature>
<dbReference type="CDD" id="cd16454">
    <property type="entry name" value="RING-H2_PA-TM-RING"/>
    <property type="match status" value="1"/>
</dbReference>
<dbReference type="EC" id="2.3.2.27" evidence="3"/>
<feature type="compositionally biased region" description="Polar residues" evidence="11">
    <location>
        <begin position="415"/>
        <end position="424"/>
    </location>
</feature>
<feature type="region of interest" description="Disordered" evidence="11">
    <location>
        <begin position="408"/>
        <end position="592"/>
    </location>
</feature>
<evidence type="ECO:0000256" key="11">
    <source>
        <dbReference type="SAM" id="MobiDB-lite"/>
    </source>
</evidence>
<comment type="subcellular location">
    <subcellularLocation>
        <location evidence="2">Membrane</location>
        <topology evidence="2">Single-pass membrane protein</topology>
    </subcellularLocation>
</comment>
<feature type="region of interest" description="Disordered" evidence="11">
    <location>
        <begin position="376"/>
        <end position="396"/>
    </location>
</feature>
<keyword evidence="15" id="KW-1185">Reference proteome</keyword>
<comment type="catalytic activity">
    <reaction evidence="1">
        <text>S-ubiquitinyl-[E2 ubiquitin-conjugating enzyme]-L-cysteine + [acceptor protein]-L-lysine = [E2 ubiquitin-conjugating enzyme]-L-cysteine + N(6)-ubiquitinyl-[acceptor protein]-L-lysine.</text>
        <dbReference type="EC" id="2.3.2.27"/>
    </reaction>
</comment>